<evidence type="ECO:0000313" key="2">
    <source>
        <dbReference type="Proteomes" id="UP001529235"/>
    </source>
</evidence>
<accession>A0ABD4Z6F6</accession>
<organism evidence="1 2">
    <name type="scientific">Ignisphaera cupida</name>
    <dbReference type="NCBI Taxonomy" id="3050454"/>
    <lineage>
        <taxon>Archaea</taxon>
        <taxon>Thermoproteota</taxon>
        <taxon>Thermoprotei</taxon>
        <taxon>Desulfurococcales</taxon>
        <taxon>Desulfurococcaceae</taxon>
        <taxon>Ignisphaera</taxon>
    </lineage>
</organism>
<dbReference type="RefSeq" id="WP_285273886.1">
    <property type="nucleotide sequence ID" value="NZ_JASNVW010000003.1"/>
</dbReference>
<evidence type="ECO:0000313" key="1">
    <source>
        <dbReference type="EMBL" id="MDK6028901.1"/>
    </source>
</evidence>
<dbReference type="Proteomes" id="UP001529235">
    <property type="component" value="Unassembled WGS sequence"/>
</dbReference>
<name>A0ABD4Z6F6_9CREN</name>
<dbReference type="EMBL" id="JASNVW010000003">
    <property type="protein sequence ID" value="MDK6028901.1"/>
    <property type="molecule type" value="Genomic_DNA"/>
</dbReference>
<sequence>MRGRRYLVPVVESFLDWSHGIYEYIEEVYLPELGIAFNERGYVFRTGDERYKPLKLPTREEVPVKYLGDVDVDEKDVKIIEEYLKYKEMMDKIIKKYIEVKSRGS</sequence>
<keyword evidence="2" id="KW-1185">Reference proteome</keyword>
<protein>
    <submittedName>
        <fullName evidence="1">Uncharacterized protein</fullName>
    </submittedName>
</protein>
<gene>
    <name evidence="1" type="ORF">QPL79_05955</name>
</gene>
<comment type="caution">
    <text evidence="1">The sequence shown here is derived from an EMBL/GenBank/DDBJ whole genome shotgun (WGS) entry which is preliminary data.</text>
</comment>
<proteinExistence type="predicted"/>
<dbReference type="AlphaFoldDB" id="A0ABD4Z6F6"/>
<reference evidence="1 2" key="1">
    <citation type="submission" date="2023-05" db="EMBL/GenBank/DDBJ databases">
        <title>A new hyperthermophilic archaea 'Ignisphaera cupida' sp. nov. and description of the family 'Ignisphaeraceae' fam. nov.</title>
        <authorList>
            <person name="Podosokorskaya O.A."/>
            <person name="Elcheninov A.G."/>
            <person name="Klukina A."/>
            <person name="Merkel A.Y."/>
        </authorList>
    </citation>
    <scope>NUCLEOTIDE SEQUENCE [LARGE SCALE GENOMIC DNA]</scope>
    <source>
        <strain evidence="1 2">4213-co</strain>
    </source>
</reference>